<keyword evidence="11 14" id="KW-0238">DNA-binding</keyword>
<keyword evidence="4 14" id="KW-0548">Nucleotidyltransferase</keyword>
<keyword evidence="6" id="KW-0540">Nuclease</keyword>
<dbReference type="OrthoDB" id="2414538at2759"/>
<dbReference type="SUPFAM" id="SSF53098">
    <property type="entry name" value="Ribonuclease H-like"/>
    <property type="match status" value="1"/>
</dbReference>
<dbReference type="InterPro" id="IPR056435">
    <property type="entry name" value="DPOD/Z_N"/>
</dbReference>
<dbReference type="STRING" id="400682.A0A1X7U9F4"/>
<name>A0A1X7U9F4_AMPQE</name>
<feature type="compositionally biased region" description="Acidic residues" evidence="15">
    <location>
        <begin position="33"/>
        <end position="50"/>
    </location>
</feature>
<evidence type="ECO:0000313" key="20">
    <source>
        <dbReference type="Proteomes" id="UP000007879"/>
    </source>
</evidence>
<dbReference type="KEGG" id="aqu:100636502"/>
<dbReference type="FunFam" id="1.10.287.690:FF:000001">
    <property type="entry name" value="DNA polymerase"/>
    <property type="match status" value="1"/>
</dbReference>
<keyword evidence="20" id="KW-1185">Reference proteome</keyword>
<dbReference type="GO" id="GO:0003887">
    <property type="term" value="F:DNA-directed DNA polymerase activity"/>
    <property type="evidence" value="ECO:0007669"/>
    <property type="project" value="UniProtKB-KW"/>
</dbReference>
<dbReference type="InterPro" id="IPR006172">
    <property type="entry name" value="DNA-dir_DNA_pol_B"/>
</dbReference>
<dbReference type="SUPFAM" id="SSF56672">
    <property type="entry name" value="DNA/RNA polymerases"/>
    <property type="match status" value="1"/>
</dbReference>
<organism evidence="19">
    <name type="scientific">Amphimedon queenslandica</name>
    <name type="common">Sponge</name>
    <dbReference type="NCBI Taxonomy" id="400682"/>
    <lineage>
        <taxon>Eukaryota</taxon>
        <taxon>Metazoa</taxon>
        <taxon>Porifera</taxon>
        <taxon>Demospongiae</taxon>
        <taxon>Heteroscleromorpha</taxon>
        <taxon>Haplosclerida</taxon>
        <taxon>Niphatidae</taxon>
        <taxon>Amphimedon</taxon>
    </lineage>
</organism>
<dbReference type="Pfam" id="PF24055">
    <property type="entry name" value="POL3_N"/>
    <property type="match status" value="1"/>
</dbReference>
<gene>
    <name evidence="19" type="primary">100636502</name>
</gene>
<dbReference type="FunFam" id="3.30.420.10:FF:000351">
    <property type="entry name" value="DNA polymerase"/>
    <property type="match status" value="1"/>
</dbReference>
<evidence type="ECO:0000256" key="3">
    <source>
        <dbReference type="ARBA" id="ARBA00022679"/>
    </source>
</evidence>
<dbReference type="GO" id="GO:0003677">
    <property type="term" value="F:DNA binding"/>
    <property type="evidence" value="ECO:0007669"/>
    <property type="project" value="UniProtKB-KW"/>
</dbReference>
<comment type="subcellular location">
    <subcellularLocation>
        <location evidence="1">Nucleus</location>
    </subcellularLocation>
</comment>
<evidence type="ECO:0000256" key="2">
    <source>
        <dbReference type="ARBA" id="ARBA00005755"/>
    </source>
</evidence>
<dbReference type="AlphaFoldDB" id="A0A1X7U9F4"/>
<evidence type="ECO:0000256" key="5">
    <source>
        <dbReference type="ARBA" id="ARBA00022705"/>
    </source>
</evidence>
<feature type="region of interest" description="Disordered" evidence="15">
    <location>
        <begin position="1"/>
        <end position="62"/>
    </location>
</feature>
<dbReference type="InterPro" id="IPR012337">
    <property type="entry name" value="RNaseH-like_sf"/>
</dbReference>
<evidence type="ECO:0000256" key="7">
    <source>
        <dbReference type="ARBA" id="ARBA00022723"/>
    </source>
</evidence>
<evidence type="ECO:0000256" key="11">
    <source>
        <dbReference type="ARBA" id="ARBA00023125"/>
    </source>
</evidence>
<evidence type="ECO:0000256" key="10">
    <source>
        <dbReference type="ARBA" id="ARBA00022932"/>
    </source>
</evidence>
<dbReference type="InParanoid" id="A0A1X7U9F4"/>
<dbReference type="SMART" id="SM00486">
    <property type="entry name" value="POLBc"/>
    <property type="match status" value="1"/>
</dbReference>
<comment type="catalytic activity">
    <reaction evidence="13 14">
        <text>DNA(n) + a 2'-deoxyribonucleoside 5'-triphosphate = DNA(n+1) + diphosphate</text>
        <dbReference type="Rhea" id="RHEA:22508"/>
        <dbReference type="Rhea" id="RHEA-COMP:17339"/>
        <dbReference type="Rhea" id="RHEA-COMP:17340"/>
        <dbReference type="ChEBI" id="CHEBI:33019"/>
        <dbReference type="ChEBI" id="CHEBI:61560"/>
        <dbReference type="ChEBI" id="CHEBI:173112"/>
        <dbReference type="EC" id="2.7.7.7"/>
    </reaction>
</comment>
<dbReference type="GO" id="GO:0006297">
    <property type="term" value="P:nucleotide-excision repair, DNA gap filling"/>
    <property type="evidence" value="ECO:0007669"/>
    <property type="project" value="TreeGrafter"/>
</dbReference>
<dbReference type="InterPro" id="IPR050240">
    <property type="entry name" value="DNA_pol_type-B"/>
</dbReference>
<evidence type="ECO:0000256" key="14">
    <source>
        <dbReference type="RuleBase" id="RU000442"/>
    </source>
</evidence>
<evidence type="ECO:0000256" key="6">
    <source>
        <dbReference type="ARBA" id="ARBA00022722"/>
    </source>
</evidence>
<evidence type="ECO:0000259" key="17">
    <source>
        <dbReference type="Pfam" id="PF03104"/>
    </source>
</evidence>
<evidence type="ECO:0000256" key="8">
    <source>
        <dbReference type="ARBA" id="ARBA00022801"/>
    </source>
</evidence>
<evidence type="ECO:0000256" key="13">
    <source>
        <dbReference type="ARBA" id="ARBA00049244"/>
    </source>
</evidence>
<dbReference type="PANTHER" id="PTHR10322:SF23">
    <property type="entry name" value="DNA POLYMERASE DELTA CATALYTIC SUBUNIT"/>
    <property type="match status" value="1"/>
</dbReference>
<dbReference type="Gene3D" id="3.30.420.10">
    <property type="entry name" value="Ribonuclease H-like superfamily/Ribonuclease H"/>
    <property type="match status" value="1"/>
</dbReference>
<feature type="domain" description="DNA polymerase delta/zeta catalytic subunit N-terminal" evidence="18">
    <location>
        <begin position="119"/>
        <end position="196"/>
    </location>
</feature>
<reference evidence="20" key="1">
    <citation type="journal article" date="2010" name="Nature">
        <title>The Amphimedon queenslandica genome and the evolution of animal complexity.</title>
        <authorList>
            <person name="Srivastava M."/>
            <person name="Simakov O."/>
            <person name="Chapman J."/>
            <person name="Fahey B."/>
            <person name="Gauthier M.E."/>
            <person name="Mitros T."/>
            <person name="Richards G.S."/>
            <person name="Conaco C."/>
            <person name="Dacre M."/>
            <person name="Hellsten U."/>
            <person name="Larroux C."/>
            <person name="Putnam N.H."/>
            <person name="Stanke M."/>
            <person name="Adamska M."/>
            <person name="Darling A."/>
            <person name="Degnan S.M."/>
            <person name="Oakley T.H."/>
            <person name="Plachetzki D.C."/>
            <person name="Zhai Y."/>
            <person name="Adamski M."/>
            <person name="Calcino A."/>
            <person name="Cummins S.F."/>
            <person name="Goodstein D.M."/>
            <person name="Harris C."/>
            <person name="Jackson D.J."/>
            <person name="Leys S.P."/>
            <person name="Shu S."/>
            <person name="Woodcroft B.J."/>
            <person name="Vervoort M."/>
            <person name="Kosik K.S."/>
            <person name="Manning G."/>
            <person name="Degnan B.M."/>
            <person name="Rokhsar D.S."/>
        </authorList>
    </citation>
    <scope>NUCLEOTIDE SEQUENCE [LARGE SCALE GENOMIC DNA]</scope>
</reference>
<dbReference type="Proteomes" id="UP000007879">
    <property type="component" value="Unassembled WGS sequence"/>
</dbReference>
<proteinExistence type="inferred from homology"/>
<keyword evidence="10 14" id="KW-0239">DNA-directed DNA polymerase</keyword>
<keyword evidence="9" id="KW-0269">Exonuclease</keyword>
<dbReference type="PANTHER" id="PTHR10322">
    <property type="entry name" value="DNA POLYMERASE CATALYTIC SUBUNIT"/>
    <property type="match status" value="1"/>
</dbReference>
<dbReference type="Gene3D" id="2.40.50.730">
    <property type="match status" value="2"/>
</dbReference>
<keyword evidence="7" id="KW-0479">Metal-binding</keyword>
<evidence type="ECO:0000313" key="19">
    <source>
        <dbReference type="EnsemblMetazoa" id="Aqu2.1.24288_001"/>
    </source>
</evidence>
<sequence>MASIKRSPPPDNAAGSSSKKLKTRDSDSPPPNFEDDLALLEVMEDEDDSSPESKWRRPSLPPIDPSTDSVVFQHIDIESYVSSPIRGVSAYRHLPSVPVLKMYGVTQEGFSVCAHVHSFMPYLYVASPFPQTTPITCKAFQDALSAAILSDARSSRETAPTPVLGIEVVSKSSLYGYQFNQSNTFLKVILSLPRFIAPAKRLLELGLDVKSVGHFSFSVFESNIEYEVRFMIDTDVVGCNWIEVPPGKYSLRKFGPPGVTTPTTRCQIELDVSCDDFISHTPEGEWQKIAPLRILSFDIECAGRKGVFPEADVDPVIQIANMIQVQGDPAPFIRNVFTLGSCSGIVGSDVRSFANEKDLLQSWCEFLQETDPDILTGYNIVNFDLPYLINRAKALKLQQFPYLGRTTSAMTVIKTSTFESKAYGKRENKLINISGRVQFDLLQVLFRDTKLRSYSLNSVSYHFLKEQKEDVPHNIITDLQNGNEDSRRRLAVYCMKDAILPLRLLEKLMSLINYIEMARVTGVPLNYLLTRGQQIKVVSQLLRKAKKHDLLMPVIKSESQEEYLGGHVIEPQRGYYSSPISVLDFSSLYPSIMQAHNLCYTTLILRNVDRDKLDPEDYIKTPSGNYFVKESVRRGILPEILEDLLSARKKAKQELKNETDPFRKKVLDGRQLALKVSANSVYGFTGATVGKLPCIEISQSVTSFGRQMIETSQKLIESKYCVANGFPYDTKVIYGDTDSVMILFGHDNVTDSIASGKEAAAYVSTHFPPPIKLEFEK</sequence>
<keyword evidence="12" id="KW-0539">Nucleus</keyword>
<dbReference type="InterPro" id="IPR023211">
    <property type="entry name" value="DNA_pol_palm_dom_sf"/>
</dbReference>
<dbReference type="EnsemblMetazoa" id="XM_003388589.2">
    <property type="protein sequence ID" value="XP_003388637.1"/>
    <property type="gene ID" value="LOC100636502"/>
</dbReference>
<protein>
    <recommendedName>
        <fullName evidence="14">DNA polymerase</fullName>
        <ecNumber evidence="14">2.7.7.7</ecNumber>
    </recommendedName>
</protein>
<accession>A0A1X7U9F4</accession>
<dbReference type="EC" id="2.7.7.7" evidence="14"/>
<dbReference type="GO" id="GO:0043625">
    <property type="term" value="C:delta DNA polymerase complex"/>
    <property type="evidence" value="ECO:0007669"/>
    <property type="project" value="TreeGrafter"/>
</dbReference>
<evidence type="ECO:0000259" key="16">
    <source>
        <dbReference type="Pfam" id="PF00136"/>
    </source>
</evidence>
<dbReference type="GO" id="GO:0006287">
    <property type="term" value="P:base-excision repair, gap-filling"/>
    <property type="evidence" value="ECO:0007669"/>
    <property type="project" value="TreeGrafter"/>
</dbReference>
<dbReference type="Gene3D" id="3.90.1600.10">
    <property type="entry name" value="Palm domain of DNA polymerase"/>
    <property type="match status" value="1"/>
</dbReference>
<dbReference type="GO" id="GO:0000166">
    <property type="term" value="F:nucleotide binding"/>
    <property type="evidence" value="ECO:0007669"/>
    <property type="project" value="InterPro"/>
</dbReference>
<dbReference type="InterPro" id="IPR017964">
    <property type="entry name" value="DNA-dir_DNA_pol_B_CS"/>
</dbReference>
<evidence type="ECO:0000256" key="1">
    <source>
        <dbReference type="ARBA" id="ARBA00004123"/>
    </source>
</evidence>
<keyword evidence="3 14" id="KW-0808">Transferase</keyword>
<feature type="domain" description="DNA-directed DNA polymerase family B exonuclease" evidence="17">
    <location>
        <begin position="218"/>
        <end position="459"/>
    </location>
</feature>
<evidence type="ECO:0000259" key="18">
    <source>
        <dbReference type="Pfam" id="PF24055"/>
    </source>
</evidence>
<dbReference type="InterPro" id="IPR043502">
    <property type="entry name" value="DNA/RNA_pol_sf"/>
</dbReference>
<dbReference type="InterPro" id="IPR036397">
    <property type="entry name" value="RNaseH_sf"/>
</dbReference>
<evidence type="ECO:0000256" key="4">
    <source>
        <dbReference type="ARBA" id="ARBA00022695"/>
    </source>
</evidence>
<feature type="domain" description="DNA-directed DNA polymerase family B multifunctional" evidence="16">
    <location>
        <begin position="523"/>
        <end position="777"/>
    </location>
</feature>
<keyword evidence="8" id="KW-0378">Hydrolase</keyword>
<dbReference type="InterPro" id="IPR006134">
    <property type="entry name" value="DNA-dir_DNA_pol_B_multi_dom"/>
</dbReference>
<dbReference type="CDD" id="cd05777">
    <property type="entry name" value="DNA_polB_delta_exo"/>
    <property type="match status" value="1"/>
</dbReference>
<dbReference type="GO" id="GO:0008296">
    <property type="term" value="F:3'-5'-DNA exonuclease activity"/>
    <property type="evidence" value="ECO:0007669"/>
    <property type="project" value="TreeGrafter"/>
</dbReference>
<dbReference type="Gene3D" id="1.10.287.690">
    <property type="entry name" value="Helix hairpin bin"/>
    <property type="match status" value="1"/>
</dbReference>
<dbReference type="PROSITE" id="PS00116">
    <property type="entry name" value="DNA_POLYMERASE_B"/>
    <property type="match status" value="1"/>
</dbReference>
<dbReference type="GO" id="GO:0045004">
    <property type="term" value="P:DNA replication proofreading"/>
    <property type="evidence" value="ECO:0007669"/>
    <property type="project" value="TreeGrafter"/>
</dbReference>
<dbReference type="EnsemblMetazoa" id="Aqu2.1.24288_001">
    <property type="protein sequence ID" value="Aqu2.1.24288_001"/>
    <property type="gene ID" value="Aqu2.1.24288"/>
</dbReference>
<keyword evidence="5 14" id="KW-0235">DNA replication</keyword>
<dbReference type="PRINTS" id="PR00106">
    <property type="entry name" value="DNAPOLB"/>
</dbReference>
<dbReference type="GO" id="GO:0046872">
    <property type="term" value="F:metal ion binding"/>
    <property type="evidence" value="ECO:0007669"/>
    <property type="project" value="UniProtKB-KW"/>
</dbReference>
<evidence type="ECO:0000256" key="12">
    <source>
        <dbReference type="ARBA" id="ARBA00023242"/>
    </source>
</evidence>
<dbReference type="Pfam" id="PF00136">
    <property type="entry name" value="DNA_pol_B"/>
    <property type="match status" value="1"/>
</dbReference>
<dbReference type="InterPro" id="IPR006133">
    <property type="entry name" value="DNA-dir_DNA_pol_B_exonuc"/>
</dbReference>
<evidence type="ECO:0000256" key="15">
    <source>
        <dbReference type="SAM" id="MobiDB-lite"/>
    </source>
</evidence>
<comment type="similarity">
    <text evidence="2 14">Belongs to the DNA polymerase type-B family.</text>
</comment>
<dbReference type="Pfam" id="PF03104">
    <property type="entry name" value="DNA_pol_B_exo1"/>
    <property type="match status" value="1"/>
</dbReference>
<reference evidence="19" key="2">
    <citation type="submission" date="2017-05" db="UniProtKB">
        <authorList>
            <consortium name="EnsemblMetazoa"/>
        </authorList>
    </citation>
    <scope>IDENTIFICATION</scope>
</reference>
<evidence type="ECO:0000256" key="9">
    <source>
        <dbReference type="ARBA" id="ARBA00022839"/>
    </source>
</evidence>